<feature type="compositionally biased region" description="Basic and acidic residues" evidence="4">
    <location>
        <begin position="148"/>
        <end position="157"/>
    </location>
</feature>
<dbReference type="Proteomes" id="UP000266272">
    <property type="component" value="Unassembled WGS sequence"/>
</dbReference>
<dbReference type="InterPro" id="IPR045007">
    <property type="entry name" value="LSB5"/>
</dbReference>
<feature type="region of interest" description="Disordered" evidence="4">
    <location>
        <begin position="364"/>
        <end position="444"/>
    </location>
</feature>
<dbReference type="PANTHER" id="PTHR47789:SF1">
    <property type="entry name" value="LAS SEVENTEEN-BINDING PROTEIN 5"/>
    <property type="match status" value="1"/>
</dbReference>
<sequence length="444" mass="49034">MFQQKKPYSAVTVTIETLTSEAYDEEDVGGIPDLVEVITIQASGPTEAARAIRKKLKYGNVHRQIRALVLLDGLIQNAGPRFQRTFADEPLLERLRVCGTSDLSDPEVRKKCRELFSSWSQYANKPGLERIARLHKELPKRKVGVTQERSKVLKETENPFGDEEDDEPSSPKSPTVAGPSSASQSRSSHSRGSSMVDSFRHQQASSLSISSGGGSIFGGSSSSDKKKKSSSSKSKGKKKPFNLEAEKEQMKSVIAESSLAATNLLNVLQTINREKERISENNLAVERFESCKLLRRKVLRFIHHVDHEQWLGPLLHANDELVHALMTFEQLDQSVDADSDSDDELAEQAHLYRMAAIKGKEDLAAKDGTTSPSRAEHPDIASLSINSSPRNTPPPRPSSKPAFSAPPVPPPLPSNPRPTAQSRQDSYQSEEEDEDDPFADRNAM</sequence>
<dbReference type="InterPro" id="IPR044103">
    <property type="entry name" value="GAT_LSB5"/>
</dbReference>
<dbReference type="InterPro" id="IPR004152">
    <property type="entry name" value="GAT_dom"/>
</dbReference>
<dbReference type="CDD" id="cd14232">
    <property type="entry name" value="GAT_LSB5"/>
    <property type="match status" value="1"/>
</dbReference>
<feature type="compositionally biased region" description="Pro residues" evidence="4">
    <location>
        <begin position="391"/>
        <end position="416"/>
    </location>
</feature>
<dbReference type="SMART" id="SM00288">
    <property type="entry name" value="VHS"/>
    <property type="match status" value="1"/>
</dbReference>
<comment type="subunit">
    <text evidence="1">Component of the ESCRT-0 complex composed of HSE1 and VPS27.</text>
</comment>
<evidence type="ECO:0000256" key="4">
    <source>
        <dbReference type="SAM" id="MobiDB-lite"/>
    </source>
</evidence>
<dbReference type="STRING" id="490622.A0A395NMV2"/>
<feature type="domain" description="VHS" evidence="5">
    <location>
        <begin position="18"/>
        <end position="146"/>
    </location>
</feature>
<gene>
    <name evidence="7" type="ORF">TARUN_5049</name>
</gene>
<evidence type="ECO:0000256" key="2">
    <source>
        <dbReference type="ARBA" id="ARBA00022448"/>
    </source>
</evidence>
<reference evidence="7 8" key="1">
    <citation type="journal article" date="2018" name="PLoS Pathog.">
        <title>Evolution of structural diversity of trichothecenes, a family of toxins produced by plant pathogenic and entomopathogenic fungi.</title>
        <authorList>
            <person name="Proctor R.H."/>
            <person name="McCormick S.P."/>
            <person name="Kim H.S."/>
            <person name="Cardoza R.E."/>
            <person name="Stanley A.M."/>
            <person name="Lindo L."/>
            <person name="Kelly A."/>
            <person name="Brown D.W."/>
            <person name="Lee T."/>
            <person name="Vaughan M.M."/>
            <person name="Alexander N.J."/>
            <person name="Busman M."/>
            <person name="Gutierrez S."/>
        </authorList>
    </citation>
    <scope>NUCLEOTIDE SEQUENCE [LARGE SCALE GENOMIC DNA]</scope>
    <source>
        <strain evidence="7 8">IBT 40837</strain>
    </source>
</reference>
<feature type="compositionally biased region" description="Acidic residues" evidence="4">
    <location>
        <begin position="428"/>
        <end position="437"/>
    </location>
</feature>
<dbReference type="GO" id="GO:0030479">
    <property type="term" value="C:actin cortical patch"/>
    <property type="evidence" value="ECO:0007669"/>
    <property type="project" value="TreeGrafter"/>
</dbReference>
<dbReference type="Gene3D" id="1.25.40.90">
    <property type="match status" value="1"/>
</dbReference>
<dbReference type="InterPro" id="IPR002014">
    <property type="entry name" value="VHS_dom"/>
</dbReference>
<feature type="compositionally biased region" description="Low complexity" evidence="4">
    <location>
        <begin position="180"/>
        <end position="197"/>
    </location>
</feature>
<organism evidence="7 8">
    <name type="scientific">Trichoderma arundinaceum</name>
    <dbReference type="NCBI Taxonomy" id="490622"/>
    <lineage>
        <taxon>Eukaryota</taxon>
        <taxon>Fungi</taxon>
        <taxon>Dikarya</taxon>
        <taxon>Ascomycota</taxon>
        <taxon>Pezizomycotina</taxon>
        <taxon>Sordariomycetes</taxon>
        <taxon>Hypocreomycetidae</taxon>
        <taxon>Hypocreales</taxon>
        <taxon>Hypocreaceae</taxon>
        <taxon>Trichoderma</taxon>
    </lineage>
</organism>
<evidence type="ECO:0000313" key="7">
    <source>
        <dbReference type="EMBL" id="RFU77177.1"/>
    </source>
</evidence>
<feature type="compositionally biased region" description="Basic residues" evidence="4">
    <location>
        <begin position="225"/>
        <end position="240"/>
    </location>
</feature>
<protein>
    <submittedName>
        <fullName evidence="7">Lsb5-possible role in the regulation of actin cytoskeletal organization</fullName>
    </submittedName>
</protein>
<keyword evidence="8" id="KW-1185">Reference proteome</keyword>
<comment type="caution">
    <text evidence="7">The sequence shown here is derived from an EMBL/GenBank/DDBJ whole genome shotgun (WGS) entry which is preliminary data.</text>
</comment>
<dbReference type="SUPFAM" id="SSF89009">
    <property type="entry name" value="GAT-like domain"/>
    <property type="match status" value="1"/>
</dbReference>
<proteinExistence type="predicted"/>
<keyword evidence="2" id="KW-0813">Transport</keyword>
<evidence type="ECO:0000256" key="3">
    <source>
        <dbReference type="ARBA" id="ARBA00022927"/>
    </source>
</evidence>
<dbReference type="PROSITE" id="PS50909">
    <property type="entry name" value="GAT"/>
    <property type="match status" value="1"/>
</dbReference>
<dbReference type="SUPFAM" id="SSF48464">
    <property type="entry name" value="ENTH/VHS domain"/>
    <property type="match status" value="1"/>
</dbReference>
<evidence type="ECO:0000259" key="5">
    <source>
        <dbReference type="PROSITE" id="PS50179"/>
    </source>
</evidence>
<dbReference type="AlphaFoldDB" id="A0A395NMV2"/>
<evidence type="ECO:0000313" key="8">
    <source>
        <dbReference type="Proteomes" id="UP000266272"/>
    </source>
</evidence>
<evidence type="ECO:0000256" key="1">
    <source>
        <dbReference type="ARBA" id="ARBA00011446"/>
    </source>
</evidence>
<dbReference type="PROSITE" id="PS50179">
    <property type="entry name" value="VHS"/>
    <property type="match status" value="1"/>
</dbReference>
<dbReference type="Gene3D" id="1.20.58.160">
    <property type="match status" value="1"/>
</dbReference>
<evidence type="ECO:0000259" key="6">
    <source>
        <dbReference type="PROSITE" id="PS50909"/>
    </source>
</evidence>
<dbReference type="Pfam" id="PF00790">
    <property type="entry name" value="VHS"/>
    <property type="match status" value="1"/>
</dbReference>
<accession>A0A395NMV2</accession>
<name>A0A395NMV2_TRIAR</name>
<dbReference type="EMBL" id="PXOA01000301">
    <property type="protein sequence ID" value="RFU77177.1"/>
    <property type="molecule type" value="Genomic_DNA"/>
</dbReference>
<dbReference type="OrthoDB" id="10068368at2759"/>
<dbReference type="GO" id="GO:0043130">
    <property type="term" value="F:ubiquitin binding"/>
    <property type="evidence" value="ECO:0007669"/>
    <property type="project" value="InterPro"/>
</dbReference>
<feature type="region of interest" description="Disordered" evidence="4">
    <location>
        <begin position="142"/>
        <end position="244"/>
    </location>
</feature>
<dbReference type="InterPro" id="IPR008942">
    <property type="entry name" value="ENTH_VHS"/>
</dbReference>
<feature type="domain" description="GAT" evidence="6">
    <location>
        <begin position="245"/>
        <end position="333"/>
    </location>
</feature>
<dbReference type="GO" id="GO:0007015">
    <property type="term" value="P:actin filament organization"/>
    <property type="evidence" value="ECO:0007669"/>
    <property type="project" value="InterPro"/>
</dbReference>
<dbReference type="GO" id="GO:0035091">
    <property type="term" value="F:phosphatidylinositol binding"/>
    <property type="evidence" value="ECO:0007669"/>
    <property type="project" value="InterPro"/>
</dbReference>
<dbReference type="GO" id="GO:0006897">
    <property type="term" value="P:endocytosis"/>
    <property type="evidence" value="ECO:0007669"/>
    <property type="project" value="InterPro"/>
</dbReference>
<dbReference type="PANTHER" id="PTHR47789">
    <property type="entry name" value="LAS SEVENTEEN-BINDING PROTEIN 5"/>
    <property type="match status" value="1"/>
</dbReference>
<keyword evidence="3" id="KW-0653">Protein transport</keyword>
<dbReference type="GO" id="GO:0007034">
    <property type="term" value="P:vacuolar transport"/>
    <property type="evidence" value="ECO:0007669"/>
    <property type="project" value="UniProtKB-ARBA"/>
</dbReference>
<dbReference type="GO" id="GO:0051666">
    <property type="term" value="P:actin cortical patch localization"/>
    <property type="evidence" value="ECO:0007669"/>
    <property type="project" value="TreeGrafter"/>
</dbReference>
<dbReference type="CDD" id="cd16980">
    <property type="entry name" value="VHS_Lsb5"/>
    <property type="match status" value="1"/>
</dbReference>
<dbReference type="InterPro" id="IPR038425">
    <property type="entry name" value="GAT_sf"/>
</dbReference>
<dbReference type="GO" id="GO:0015031">
    <property type="term" value="P:protein transport"/>
    <property type="evidence" value="ECO:0007669"/>
    <property type="project" value="UniProtKB-KW"/>
</dbReference>
<feature type="compositionally biased region" description="Low complexity" evidence="4">
    <location>
        <begin position="417"/>
        <end position="427"/>
    </location>
</feature>